<dbReference type="STRING" id="1178516.AWR27_11880"/>
<dbReference type="KEGG" id="smon:AWR27_11880"/>
<organism evidence="1 2">
    <name type="scientific">Spirosoma montaniterrae</name>
    <dbReference type="NCBI Taxonomy" id="1178516"/>
    <lineage>
        <taxon>Bacteria</taxon>
        <taxon>Pseudomonadati</taxon>
        <taxon>Bacteroidota</taxon>
        <taxon>Cytophagia</taxon>
        <taxon>Cytophagales</taxon>
        <taxon>Cytophagaceae</taxon>
        <taxon>Spirosoma</taxon>
    </lineage>
</organism>
<proteinExistence type="predicted"/>
<reference evidence="1 2" key="1">
    <citation type="submission" date="2016-01" db="EMBL/GenBank/DDBJ databases">
        <authorList>
            <person name="Oliw E.H."/>
        </authorList>
    </citation>
    <scope>NUCLEOTIDE SEQUENCE [LARGE SCALE GENOMIC DNA]</scope>
    <source>
        <strain evidence="1 2">DY10</strain>
    </source>
</reference>
<name>A0A1P9WX90_9BACT</name>
<sequence length="74" mass="8431">MKTIEVTVLADNDEAFVVNILNALAQRQLIEFDLIESFPAEGPMLTDDELTNRLQKAETGKTYSYEEALRRLNL</sequence>
<accession>A0A1P9WX90</accession>
<evidence type="ECO:0000313" key="2">
    <source>
        <dbReference type="Proteomes" id="UP000187941"/>
    </source>
</evidence>
<dbReference type="AlphaFoldDB" id="A0A1P9WX90"/>
<dbReference type="Proteomes" id="UP000187941">
    <property type="component" value="Chromosome"/>
</dbReference>
<gene>
    <name evidence="1" type="ORF">AWR27_11880</name>
</gene>
<evidence type="ECO:0000313" key="1">
    <source>
        <dbReference type="EMBL" id="AQG79963.1"/>
    </source>
</evidence>
<dbReference type="EMBL" id="CP014263">
    <property type="protein sequence ID" value="AQG79963.1"/>
    <property type="molecule type" value="Genomic_DNA"/>
</dbReference>
<protein>
    <submittedName>
        <fullName evidence="1">Uncharacterized protein</fullName>
    </submittedName>
</protein>
<keyword evidence="2" id="KW-1185">Reference proteome</keyword>
<dbReference type="RefSeq" id="WP_077131393.1">
    <property type="nucleotide sequence ID" value="NZ_CP014263.1"/>
</dbReference>
<dbReference type="OrthoDB" id="963722at2"/>